<dbReference type="PANTHER" id="PTHR43110:SF1">
    <property type="entry name" value="THIOL PEROXIDASE"/>
    <property type="match status" value="1"/>
</dbReference>
<protein>
    <submittedName>
        <fullName evidence="4">Redoxin domain-containing protein</fullName>
    </submittedName>
</protein>
<dbReference type="AlphaFoldDB" id="A0ABD5PR84"/>
<gene>
    <name evidence="4" type="ORF">ACFO5R_12770</name>
</gene>
<proteinExistence type="predicted"/>
<evidence type="ECO:0000259" key="3">
    <source>
        <dbReference type="PROSITE" id="PS51352"/>
    </source>
</evidence>
<feature type="compositionally biased region" description="Basic and acidic residues" evidence="2">
    <location>
        <begin position="260"/>
        <end position="286"/>
    </location>
</feature>
<evidence type="ECO:0000256" key="1">
    <source>
        <dbReference type="ARBA" id="ARBA00023284"/>
    </source>
</evidence>
<dbReference type="Proteomes" id="UP001595898">
    <property type="component" value="Unassembled WGS sequence"/>
</dbReference>
<reference evidence="4 5" key="1">
    <citation type="journal article" date="2019" name="Int. J. Syst. Evol. Microbiol.">
        <title>The Global Catalogue of Microorganisms (GCM) 10K type strain sequencing project: providing services to taxonomists for standard genome sequencing and annotation.</title>
        <authorList>
            <consortium name="The Broad Institute Genomics Platform"/>
            <consortium name="The Broad Institute Genome Sequencing Center for Infectious Disease"/>
            <person name="Wu L."/>
            <person name="Ma J."/>
        </authorList>
    </citation>
    <scope>NUCLEOTIDE SEQUENCE [LARGE SCALE GENOMIC DNA]</scope>
    <source>
        <strain evidence="4 5">WLHS5</strain>
    </source>
</reference>
<dbReference type="InterPro" id="IPR000866">
    <property type="entry name" value="AhpC/TSA"/>
</dbReference>
<evidence type="ECO:0000256" key="2">
    <source>
        <dbReference type="SAM" id="MobiDB-lite"/>
    </source>
</evidence>
<evidence type="ECO:0000313" key="4">
    <source>
        <dbReference type="EMBL" id="MFC4542795.1"/>
    </source>
</evidence>
<dbReference type="InterPro" id="IPR036249">
    <property type="entry name" value="Thioredoxin-like_sf"/>
</dbReference>
<dbReference type="SUPFAM" id="SSF52833">
    <property type="entry name" value="Thioredoxin-like"/>
    <property type="match status" value="1"/>
</dbReference>
<feature type="domain" description="Thioredoxin" evidence="3">
    <location>
        <begin position="2"/>
        <end position="161"/>
    </location>
</feature>
<keyword evidence="5" id="KW-1185">Reference proteome</keyword>
<dbReference type="Pfam" id="PF00578">
    <property type="entry name" value="AhpC-TSA"/>
    <property type="match status" value="1"/>
</dbReference>
<accession>A0ABD5PR84</accession>
<dbReference type="PROSITE" id="PS51352">
    <property type="entry name" value="THIOREDOXIN_2"/>
    <property type="match status" value="1"/>
</dbReference>
<evidence type="ECO:0000313" key="5">
    <source>
        <dbReference type="Proteomes" id="UP001595898"/>
    </source>
</evidence>
<dbReference type="InterPro" id="IPR050455">
    <property type="entry name" value="Tpx_Peroxidase_subfamily"/>
</dbReference>
<sequence length="296" mass="32573">MLEPGESAPTFERPAAVDGEVRRATFDELVGDTAVVVVVFYPADFSPVCTDELCSLRDFDLFGLQPDVSIVGVSTDSAYSHRAFAERNDLDFPLVSDGDGSIADAYGVLEDEALDGHRTVASRSVFVLDADRTVRYAWAADERGELPDLEAVRSAIESASDDETAVERYRVAHRWYHEGLEAYTQGHTAFVEADWLSAAASFEQAVDPLTEAIEAFDAARRYATDERVREAATTANEQATDRRNAAKWYAEAARRYGKGDVETGDDYRADADRPHAAVDRRDEPAHPDALVDLLAE</sequence>
<feature type="region of interest" description="Disordered" evidence="2">
    <location>
        <begin position="260"/>
        <end position="296"/>
    </location>
</feature>
<dbReference type="InterPro" id="IPR013766">
    <property type="entry name" value="Thioredoxin_domain"/>
</dbReference>
<dbReference type="RefSeq" id="WP_250140513.1">
    <property type="nucleotide sequence ID" value="NZ_JALIQP010000002.1"/>
</dbReference>
<dbReference type="Gene3D" id="3.40.30.10">
    <property type="entry name" value="Glutaredoxin"/>
    <property type="match status" value="1"/>
</dbReference>
<organism evidence="4 5">
    <name type="scientific">Halosolutus amylolyticus</name>
    <dbReference type="NCBI Taxonomy" id="2932267"/>
    <lineage>
        <taxon>Archaea</taxon>
        <taxon>Methanobacteriati</taxon>
        <taxon>Methanobacteriota</taxon>
        <taxon>Stenosarchaea group</taxon>
        <taxon>Halobacteria</taxon>
        <taxon>Halobacteriales</taxon>
        <taxon>Natrialbaceae</taxon>
        <taxon>Halosolutus</taxon>
    </lineage>
</organism>
<dbReference type="EMBL" id="JBHSFA010000007">
    <property type="protein sequence ID" value="MFC4542795.1"/>
    <property type="molecule type" value="Genomic_DNA"/>
</dbReference>
<name>A0ABD5PR84_9EURY</name>
<dbReference type="PANTHER" id="PTHR43110">
    <property type="entry name" value="THIOL PEROXIDASE"/>
    <property type="match status" value="1"/>
</dbReference>
<comment type="caution">
    <text evidence="4">The sequence shown here is derived from an EMBL/GenBank/DDBJ whole genome shotgun (WGS) entry which is preliminary data.</text>
</comment>
<keyword evidence="1" id="KW-0676">Redox-active center</keyword>